<evidence type="ECO:0000313" key="1">
    <source>
        <dbReference type="EMBL" id="JAD69615.1"/>
    </source>
</evidence>
<reference evidence="1" key="2">
    <citation type="journal article" date="2015" name="Data Brief">
        <title>Shoot transcriptome of the giant reed, Arundo donax.</title>
        <authorList>
            <person name="Barrero R.A."/>
            <person name="Guerrero F.D."/>
            <person name="Moolhuijzen P."/>
            <person name="Goolsby J.A."/>
            <person name="Tidwell J."/>
            <person name="Bellgard S.E."/>
            <person name="Bellgard M.I."/>
        </authorList>
    </citation>
    <scope>NUCLEOTIDE SEQUENCE</scope>
    <source>
        <tissue evidence="1">Shoot tissue taken approximately 20 cm above the soil surface</tissue>
    </source>
</reference>
<organism evidence="1">
    <name type="scientific">Arundo donax</name>
    <name type="common">Giant reed</name>
    <name type="synonym">Donax arundinaceus</name>
    <dbReference type="NCBI Taxonomy" id="35708"/>
    <lineage>
        <taxon>Eukaryota</taxon>
        <taxon>Viridiplantae</taxon>
        <taxon>Streptophyta</taxon>
        <taxon>Embryophyta</taxon>
        <taxon>Tracheophyta</taxon>
        <taxon>Spermatophyta</taxon>
        <taxon>Magnoliopsida</taxon>
        <taxon>Liliopsida</taxon>
        <taxon>Poales</taxon>
        <taxon>Poaceae</taxon>
        <taxon>PACMAD clade</taxon>
        <taxon>Arundinoideae</taxon>
        <taxon>Arundineae</taxon>
        <taxon>Arundo</taxon>
    </lineage>
</organism>
<sequence length="53" mass="5856">MITPIAPTNSISPKLLIELIRDILKEYSSNWASMLAGSTWFWLVSGASNSQSE</sequence>
<protein>
    <submittedName>
        <fullName evidence="1">Uncharacterized protein</fullName>
    </submittedName>
</protein>
<accession>A0A0A9C8B9</accession>
<reference evidence="1" key="1">
    <citation type="submission" date="2014-09" db="EMBL/GenBank/DDBJ databases">
        <authorList>
            <person name="Magalhaes I.L.F."/>
            <person name="Oliveira U."/>
            <person name="Santos F.R."/>
            <person name="Vidigal T.H.D.A."/>
            <person name="Brescovit A.D."/>
            <person name="Santos A.J."/>
        </authorList>
    </citation>
    <scope>NUCLEOTIDE SEQUENCE</scope>
    <source>
        <tissue evidence="1">Shoot tissue taken approximately 20 cm above the soil surface</tissue>
    </source>
</reference>
<proteinExistence type="predicted"/>
<dbReference type="EMBL" id="GBRH01228280">
    <property type="protein sequence ID" value="JAD69615.1"/>
    <property type="molecule type" value="Transcribed_RNA"/>
</dbReference>
<dbReference type="AlphaFoldDB" id="A0A0A9C8B9"/>
<name>A0A0A9C8B9_ARUDO</name>